<reference evidence="2" key="1">
    <citation type="submission" date="2014-05" db="EMBL/GenBank/DDBJ databases">
        <authorList>
            <person name="Chronopoulou M."/>
        </authorList>
    </citation>
    <scope>NUCLEOTIDE SEQUENCE</scope>
    <source>
        <tissue evidence="2">Whole organism</tissue>
    </source>
</reference>
<feature type="region of interest" description="Disordered" evidence="1">
    <location>
        <begin position="1"/>
        <end position="23"/>
    </location>
</feature>
<name>A0A0K2VEA0_LEPSM</name>
<sequence length="23" mass="2494">MRGRRSLSKIPNGTVGFEENSSA</sequence>
<proteinExistence type="predicted"/>
<dbReference type="AlphaFoldDB" id="A0A0K2VEA0"/>
<evidence type="ECO:0000313" key="2">
    <source>
        <dbReference type="EMBL" id="CDW48512.1"/>
    </source>
</evidence>
<dbReference type="EMBL" id="HACA01031151">
    <property type="protein sequence ID" value="CDW48512.1"/>
    <property type="molecule type" value="Transcribed_RNA"/>
</dbReference>
<evidence type="ECO:0000256" key="1">
    <source>
        <dbReference type="SAM" id="MobiDB-lite"/>
    </source>
</evidence>
<accession>A0A0K2VEA0</accession>
<protein>
    <submittedName>
        <fullName evidence="2">Uncharacterized protein</fullName>
    </submittedName>
</protein>
<organism evidence="2">
    <name type="scientific">Lepeophtheirus salmonis</name>
    <name type="common">Salmon louse</name>
    <name type="synonym">Caligus salmonis</name>
    <dbReference type="NCBI Taxonomy" id="72036"/>
    <lineage>
        <taxon>Eukaryota</taxon>
        <taxon>Metazoa</taxon>
        <taxon>Ecdysozoa</taxon>
        <taxon>Arthropoda</taxon>
        <taxon>Crustacea</taxon>
        <taxon>Multicrustacea</taxon>
        <taxon>Hexanauplia</taxon>
        <taxon>Copepoda</taxon>
        <taxon>Siphonostomatoida</taxon>
        <taxon>Caligidae</taxon>
        <taxon>Lepeophtheirus</taxon>
    </lineage>
</organism>